<organism evidence="5 6">
    <name type="scientific">Paenibacillus agilis</name>
    <dbReference type="NCBI Taxonomy" id="3020863"/>
    <lineage>
        <taxon>Bacteria</taxon>
        <taxon>Bacillati</taxon>
        <taxon>Bacillota</taxon>
        <taxon>Bacilli</taxon>
        <taxon>Bacillales</taxon>
        <taxon>Paenibacillaceae</taxon>
        <taxon>Paenibacillus</taxon>
    </lineage>
</organism>
<dbReference type="InterPro" id="IPR028359">
    <property type="entry name" value="UDP_ManNAc/GlcNAc_DH"/>
</dbReference>
<dbReference type="NCBIfam" id="TIGR03026">
    <property type="entry name" value="NDP-sugDHase"/>
    <property type="match status" value="1"/>
</dbReference>
<dbReference type="Pfam" id="PF00984">
    <property type="entry name" value="UDPG_MGDP_dh"/>
    <property type="match status" value="1"/>
</dbReference>
<evidence type="ECO:0000313" key="5">
    <source>
        <dbReference type="EMBL" id="TVX94405.1"/>
    </source>
</evidence>
<comment type="similarity">
    <text evidence="3">Belongs to the UDP-glucose/GDP-mannose dehydrogenase family.</text>
</comment>
<dbReference type="InterPro" id="IPR008927">
    <property type="entry name" value="6-PGluconate_DH-like_C_sf"/>
</dbReference>
<dbReference type="OrthoDB" id="9803238at2"/>
<dbReference type="InterPro" id="IPR036220">
    <property type="entry name" value="UDP-Glc/GDP-Man_DH_C_sf"/>
</dbReference>
<dbReference type="RefSeq" id="WP_144991510.1">
    <property type="nucleotide sequence ID" value="NZ_VNJK01000001.1"/>
</dbReference>
<sequence>MKLEEKLLAKQARVGIIGMGYVGLPLAVAFAQEGYEVTGVDLSTEKVGMLNEGRSYISDVEDRDICNVLLSGRFVATTDFSAIQQFDALCICVPTPLSKQQEPNLTYIESVVAQLSVYLKKDTLVVLESTTYPGTTDERIAAVLAEEGLLAGSDYYLCYSPERVDPGNQTYSIRNTPKVVGGTTPTCLKLGEILYSSICERVVPVSTTKAAEMSKLLENTFRSVNIAFINEVALMCDTLGINVWEVIQAASTKPFGFMPFYPGPGIGGHCIPLDPMYLSWKAKGENFFSRFIELSQDLNRNMPRYIIQKVVEVLNVQRKSINGSRILLLGMAYKPNVNDLRESPSLEIYELLKEKGAVLTVNDPVCDSMSDKHGNKVEIERTVNEAELSKYDCIVFLTSHAVYNVHAIADSGAAILDTRNAFAGLKAPNVLRIGDELTLEQDRLLVAL</sequence>
<keyword evidence="6" id="KW-1185">Reference proteome</keyword>
<dbReference type="GO" id="GO:0016616">
    <property type="term" value="F:oxidoreductase activity, acting on the CH-OH group of donors, NAD or NADP as acceptor"/>
    <property type="evidence" value="ECO:0007669"/>
    <property type="project" value="InterPro"/>
</dbReference>
<proteinExistence type="inferred from homology"/>
<dbReference type="SUPFAM" id="SSF48179">
    <property type="entry name" value="6-phosphogluconate dehydrogenase C-terminal domain-like"/>
    <property type="match status" value="1"/>
</dbReference>
<dbReference type="InterPro" id="IPR014027">
    <property type="entry name" value="UDP-Glc/GDP-Man_DH_C"/>
</dbReference>
<dbReference type="AlphaFoldDB" id="A0A559J3E6"/>
<dbReference type="InterPro" id="IPR036291">
    <property type="entry name" value="NAD(P)-bd_dom_sf"/>
</dbReference>
<dbReference type="PANTHER" id="PTHR43491">
    <property type="entry name" value="UDP-N-ACETYL-D-MANNOSAMINE DEHYDROGENASE"/>
    <property type="match status" value="1"/>
</dbReference>
<dbReference type="Pfam" id="PF03721">
    <property type="entry name" value="UDPG_MGDP_dh_N"/>
    <property type="match status" value="1"/>
</dbReference>
<dbReference type="EMBL" id="VNJK01000001">
    <property type="protein sequence ID" value="TVX94405.1"/>
    <property type="molecule type" value="Genomic_DNA"/>
</dbReference>
<evidence type="ECO:0000259" key="4">
    <source>
        <dbReference type="SMART" id="SM00984"/>
    </source>
</evidence>
<dbReference type="PANTHER" id="PTHR43491:SF1">
    <property type="entry name" value="UDP-N-ACETYL-D-MANNOSAMINE DEHYDROGENASE"/>
    <property type="match status" value="1"/>
</dbReference>
<dbReference type="SMART" id="SM00984">
    <property type="entry name" value="UDPG_MGDP_dh_C"/>
    <property type="match status" value="1"/>
</dbReference>
<dbReference type="InterPro" id="IPR001732">
    <property type="entry name" value="UDP-Glc/GDP-Man_DH_N"/>
</dbReference>
<evidence type="ECO:0000256" key="1">
    <source>
        <dbReference type="ARBA" id="ARBA00023002"/>
    </source>
</evidence>
<dbReference type="SUPFAM" id="SSF51735">
    <property type="entry name" value="NAD(P)-binding Rossmann-fold domains"/>
    <property type="match status" value="1"/>
</dbReference>
<dbReference type="InterPro" id="IPR014026">
    <property type="entry name" value="UDP-Glc/GDP-Man_DH_dimer"/>
</dbReference>
<dbReference type="GO" id="GO:0051287">
    <property type="term" value="F:NAD binding"/>
    <property type="evidence" value="ECO:0007669"/>
    <property type="project" value="InterPro"/>
</dbReference>
<dbReference type="Proteomes" id="UP000318102">
    <property type="component" value="Unassembled WGS sequence"/>
</dbReference>
<dbReference type="Pfam" id="PF03720">
    <property type="entry name" value="UDPG_MGDP_dh_C"/>
    <property type="match status" value="1"/>
</dbReference>
<evidence type="ECO:0000256" key="2">
    <source>
        <dbReference type="ARBA" id="ARBA00023027"/>
    </source>
</evidence>
<dbReference type="PIRSF" id="PIRSF500136">
    <property type="entry name" value="UDP_ManNAc_DH"/>
    <property type="match status" value="1"/>
</dbReference>
<accession>A0A559J3E6</accession>
<gene>
    <name evidence="5" type="ORF">FPZ44_15895</name>
</gene>
<comment type="caution">
    <text evidence="5">The sequence shown here is derived from an EMBL/GenBank/DDBJ whole genome shotgun (WGS) entry which is preliminary data.</text>
</comment>
<dbReference type="PIRSF" id="PIRSF000124">
    <property type="entry name" value="UDPglc_GDPman_dh"/>
    <property type="match status" value="1"/>
</dbReference>
<dbReference type="Gene3D" id="3.40.50.720">
    <property type="entry name" value="NAD(P)-binding Rossmann-like Domain"/>
    <property type="match status" value="2"/>
</dbReference>
<evidence type="ECO:0000256" key="3">
    <source>
        <dbReference type="PIRNR" id="PIRNR000124"/>
    </source>
</evidence>
<feature type="domain" description="UDP-glucose/GDP-mannose dehydrogenase C-terminal" evidence="4">
    <location>
        <begin position="327"/>
        <end position="424"/>
    </location>
</feature>
<keyword evidence="1" id="KW-0560">Oxidoreductase</keyword>
<dbReference type="InterPro" id="IPR017476">
    <property type="entry name" value="UDP-Glc/GDP-Man"/>
</dbReference>
<dbReference type="GO" id="GO:0016628">
    <property type="term" value="F:oxidoreductase activity, acting on the CH-CH group of donors, NAD or NADP as acceptor"/>
    <property type="evidence" value="ECO:0007669"/>
    <property type="project" value="InterPro"/>
</dbReference>
<dbReference type="GO" id="GO:0000271">
    <property type="term" value="P:polysaccharide biosynthetic process"/>
    <property type="evidence" value="ECO:0007669"/>
    <property type="project" value="InterPro"/>
</dbReference>
<name>A0A559J3E6_9BACL</name>
<dbReference type="SUPFAM" id="SSF52413">
    <property type="entry name" value="UDP-glucose/GDP-mannose dehydrogenase C-terminal domain"/>
    <property type="match status" value="1"/>
</dbReference>
<keyword evidence="2" id="KW-0520">NAD</keyword>
<protein>
    <submittedName>
        <fullName evidence="5">Nucleotide sugar dehydrogenase</fullName>
    </submittedName>
</protein>
<evidence type="ECO:0000313" key="6">
    <source>
        <dbReference type="Proteomes" id="UP000318102"/>
    </source>
</evidence>
<reference evidence="5 6" key="1">
    <citation type="submission" date="2019-07" db="EMBL/GenBank/DDBJ databases">
        <authorList>
            <person name="Kim J."/>
        </authorList>
    </citation>
    <scope>NUCLEOTIDE SEQUENCE [LARGE SCALE GENOMIC DNA]</scope>
    <source>
        <strain evidence="5 6">N4</strain>
    </source>
</reference>